<dbReference type="RefSeq" id="WP_121159479.1">
    <property type="nucleotide sequence ID" value="NZ_RBKT01000001.1"/>
</dbReference>
<feature type="chain" id="PRO_5019757008" description="Peptidase inhibitor family I36" evidence="1">
    <location>
        <begin position="27"/>
        <end position="77"/>
    </location>
</feature>
<proteinExistence type="predicted"/>
<accession>A0A495JRV4</accession>
<dbReference type="Proteomes" id="UP000277671">
    <property type="component" value="Unassembled WGS sequence"/>
</dbReference>
<gene>
    <name evidence="2" type="ORF">BDK92_5759</name>
</gene>
<protein>
    <recommendedName>
        <fullName evidence="4">Peptidase inhibitor family I36</fullName>
    </recommendedName>
</protein>
<dbReference type="InterPro" id="IPR046256">
    <property type="entry name" value="DUF6289"/>
</dbReference>
<comment type="caution">
    <text evidence="2">The sequence shown here is derived from an EMBL/GenBank/DDBJ whole genome shotgun (WGS) entry which is preliminary data.</text>
</comment>
<dbReference type="OrthoDB" id="3543232at2"/>
<evidence type="ECO:0008006" key="4">
    <source>
        <dbReference type="Google" id="ProtNLM"/>
    </source>
</evidence>
<evidence type="ECO:0000313" key="3">
    <source>
        <dbReference type="Proteomes" id="UP000277671"/>
    </source>
</evidence>
<feature type="signal peptide" evidence="1">
    <location>
        <begin position="1"/>
        <end position="26"/>
    </location>
</feature>
<keyword evidence="1" id="KW-0732">Signal</keyword>
<evidence type="ECO:0000256" key="1">
    <source>
        <dbReference type="SAM" id="SignalP"/>
    </source>
</evidence>
<sequence length="77" mass="8359">MIRRVLLAATIAVAAFVIVPGSPAQARACKANHDCYTEFYSDSSHTVLVGSLSESCTGERDMWGRRTGYLVFSESPC</sequence>
<evidence type="ECO:0000313" key="2">
    <source>
        <dbReference type="EMBL" id="RKR91365.1"/>
    </source>
</evidence>
<dbReference type="Pfam" id="PF19806">
    <property type="entry name" value="DUF6289"/>
    <property type="match status" value="1"/>
</dbReference>
<organism evidence="2 3">
    <name type="scientific">Micromonospora pisi</name>
    <dbReference type="NCBI Taxonomy" id="589240"/>
    <lineage>
        <taxon>Bacteria</taxon>
        <taxon>Bacillati</taxon>
        <taxon>Actinomycetota</taxon>
        <taxon>Actinomycetes</taxon>
        <taxon>Micromonosporales</taxon>
        <taxon>Micromonosporaceae</taxon>
        <taxon>Micromonospora</taxon>
    </lineage>
</organism>
<keyword evidence="3" id="KW-1185">Reference proteome</keyword>
<dbReference type="AlphaFoldDB" id="A0A495JRV4"/>
<reference evidence="2 3" key="1">
    <citation type="submission" date="2018-10" db="EMBL/GenBank/DDBJ databases">
        <title>Sequencing the genomes of 1000 actinobacteria strains.</title>
        <authorList>
            <person name="Klenk H.-P."/>
        </authorList>
    </citation>
    <scope>NUCLEOTIDE SEQUENCE [LARGE SCALE GENOMIC DNA]</scope>
    <source>
        <strain evidence="2 3">DSM 45175</strain>
    </source>
</reference>
<name>A0A495JRV4_9ACTN</name>
<dbReference type="EMBL" id="RBKT01000001">
    <property type="protein sequence ID" value="RKR91365.1"/>
    <property type="molecule type" value="Genomic_DNA"/>
</dbReference>